<dbReference type="Pfam" id="PF01557">
    <property type="entry name" value="FAA_hydrolase"/>
    <property type="match status" value="1"/>
</dbReference>
<feature type="domain" description="Fumarylacetoacetase-like C-terminal" evidence="2">
    <location>
        <begin position="78"/>
        <end position="281"/>
    </location>
</feature>
<dbReference type="RefSeq" id="WP_091117814.1">
    <property type="nucleotide sequence ID" value="NZ_FMHY01000002.1"/>
</dbReference>
<dbReference type="InterPro" id="IPR036663">
    <property type="entry name" value="Fumarylacetoacetase_C_sf"/>
</dbReference>
<keyword evidence="1" id="KW-0479">Metal-binding</keyword>
<dbReference type="PANTHER" id="PTHR11820:SF7">
    <property type="entry name" value="ACYLPYRUVASE FAHD1, MITOCHONDRIAL"/>
    <property type="match status" value="1"/>
</dbReference>
<dbReference type="PANTHER" id="PTHR11820">
    <property type="entry name" value="ACYLPYRUVASE"/>
    <property type="match status" value="1"/>
</dbReference>
<name>A0A1C6U9A3_9ACTN</name>
<protein>
    <submittedName>
        <fullName evidence="3">2-keto-4-pentenoate hydratase/2-oxohepta-3-ene-1,7-dioic acid hydratase (Catechol pathway)</fullName>
    </submittedName>
</protein>
<dbReference type="OrthoDB" id="2273115at2"/>
<evidence type="ECO:0000313" key="3">
    <source>
        <dbReference type="EMBL" id="SCL50503.1"/>
    </source>
</evidence>
<proteinExistence type="predicted"/>
<sequence length="284" mass="30877">MRVCVYADDRLGALAIDGTIVDLTDLVPPNTPVPERMNELITRWHAARPVAHERVATGGGTPQADVTLRAPQPRPRNIVAAPVNYHKHQAEMGGESGVYQGREILTAEVRKGFLKASTSITGPDGAIELPWPDRRFDHEAELGVIIGSTTSRVSEAEALDHVFGYTPLLDITLRGEEDRSFRKSMDTFTPIGPFIVTADEVPDPEHLDFWLTVNGELRQKSNTSYLIYGVAKLIAVYSEVMTLQPGDIIATGTPEGVGQIVPGDTVILTIPQVGELTIPVVARV</sequence>
<dbReference type="EMBL" id="FMHY01000002">
    <property type="protein sequence ID" value="SCL50503.1"/>
    <property type="molecule type" value="Genomic_DNA"/>
</dbReference>
<organism evidence="3 4">
    <name type="scientific">Micromonospora eburnea</name>
    <dbReference type="NCBI Taxonomy" id="227316"/>
    <lineage>
        <taxon>Bacteria</taxon>
        <taxon>Bacillati</taxon>
        <taxon>Actinomycetota</taxon>
        <taxon>Actinomycetes</taxon>
        <taxon>Micromonosporales</taxon>
        <taxon>Micromonosporaceae</taxon>
        <taxon>Micromonospora</taxon>
    </lineage>
</organism>
<dbReference type="SUPFAM" id="SSF56529">
    <property type="entry name" value="FAH"/>
    <property type="match status" value="1"/>
</dbReference>
<gene>
    <name evidence="3" type="ORF">GA0070604_2145</name>
</gene>
<dbReference type="Proteomes" id="UP000199696">
    <property type="component" value="Unassembled WGS sequence"/>
</dbReference>
<dbReference type="GO" id="GO:0046872">
    <property type="term" value="F:metal ion binding"/>
    <property type="evidence" value="ECO:0007669"/>
    <property type="project" value="UniProtKB-KW"/>
</dbReference>
<dbReference type="GO" id="GO:0018773">
    <property type="term" value="F:acetylpyruvate hydrolase activity"/>
    <property type="evidence" value="ECO:0007669"/>
    <property type="project" value="TreeGrafter"/>
</dbReference>
<reference evidence="4" key="1">
    <citation type="submission" date="2016-06" db="EMBL/GenBank/DDBJ databases">
        <authorList>
            <person name="Varghese N."/>
            <person name="Submissions Spin"/>
        </authorList>
    </citation>
    <scope>NUCLEOTIDE SEQUENCE [LARGE SCALE GENOMIC DNA]</scope>
    <source>
        <strain evidence="4">DSM 44814</strain>
    </source>
</reference>
<dbReference type="Gene3D" id="3.90.850.10">
    <property type="entry name" value="Fumarylacetoacetase-like, C-terminal domain"/>
    <property type="match status" value="1"/>
</dbReference>
<accession>A0A1C6U9A3</accession>
<evidence type="ECO:0000256" key="1">
    <source>
        <dbReference type="ARBA" id="ARBA00022723"/>
    </source>
</evidence>
<dbReference type="STRING" id="227316.GA0070604_2145"/>
<dbReference type="AlphaFoldDB" id="A0A1C6U9A3"/>
<dbReference type="InterPro" id="IPR011234">
    <property type="entry name" value="Fumarylacetoacetase-like_C"/>
</dbReference>
<evidence type="ECO:0000259" key="2">
    <source>
        <dbReference type="Pfam" id="PF01557"/>
    </source>
</evidence>
<keyword evidence="4" id="KW-1185">Reference proteome</keyword>
<evidence type="ECO:0000313" key="4">
    <source>
        <dbReference type="Proteomes" id="UP000199696"/>
    </source>
</evidence>